<dbReference type="InterPro" id="IPR012674">
    <property type="entry name" value="Calycin"/>
</dbReference>
<evidence type="ECO:0000256" key="1">
    <source>
        <dbReference type="SAM" id="SignalP"/>
    </source>
</evidence>
<feature type="chain" id="PRO_5035216895" evidence="1">
    <location>
        <begin position="17"/>
        <end position="190"/>
    </location>
</feature>
<dbReference type="Proteomes" id="UP000494040">
    <property type="component" value="Unassembled WGS sequence"/>
</dbReference>
<dbReference type="SUPFAM" id="SSF50814">
    <property type="entry name" value="Lipocalins"/>
    <property type="match status" value="1"/>
</dbReference>
<dbReference type="OrthoDB" id="6588810at2759"/>
<keyword evidence="1" id="KW-0732">Signal</keyword>
<sequence length="190" mass="21194">MHVLFALAAVVASVNCHKYFETEQFKPCPRVNPVQDLNIKELQGSWHVSLIILDAATENLEESTVCITGDIIAFNTTHMKQTWNMYTPRMPNEPIGNIEFNVDVIKPGLWAVETPLGGELAATIFSYDNDLILVTHCGWQNGHLVHLWTAGASRKNNSLNLTMRIKISSILLANGFDPSTTKIITWNNSC</sequence>
<protein>
    <submittedName>
        <fullName evidence="2">Uncharacterized protein</fullName>
    </submittedName>
</protein>
<dbReference type="AlphaFoldDB" id="A0A8I6RJ77"/>
<keyword evidence="3" id="KW-1185">Reference proteome</keyword>
<accession>A0A8I6RJ77</accession>
<dbReference type="EnsemblMetazoa" id="XM_014390860.2">
    <property type="protein sequence ID" value="XP_014246346.1"/>
    <property type="gene ID" value="LOC106664840"/>
</dbReference>
<name>A0A8I6RJ77_CIMLE</name>
<feature type="signal peptide" evidence="1">
    <location>
        <begin position="1"/>
        <end position="16"/>
    </location>
</feature>
<dbReference type="RefSeq" id="XP_014246346.1">
    <property type="nucleotide sequence ID" value="XM_014390860.2"/>
</dbReference>
<dbReference type="Gene3D" id="2.40.128.20">
    <property type="match status" value="1"/>
</dbReference>
<proteinExistence type="predicted"/>
<evidence type="ECO:0000313" key="3">
    <source>
        <dbReference type="Proteomes" id="UP000494040"/>
    </source>
</evidence>
<reference evidence="2" key="1">
    <citation type="submission" date="2022-01" db="UniProtKB">
        <authorList>
            <consortium name="EnsemblMetazoa"/>
        </authorList>
    </citation>
    <scope>IDENTIFICATION</scope>
</reference>
<evidence type="ECO:0000313" key="2">
    <source>
        <dbReference type="EnsemblMetazoa" id="XP_014246346.1"/>
    </source>
</evidence>
<organism evidence="2 3">
    <name type="scientific">Cimex lectularius</name>
    <name type="common">Bed bug</name>
    <name type="synonym">Acanthia lectularia</name>
    <dbReference type="NCBI Taxonomy" id="79782"/>
    <lineage>
        <taxon>Eukaryota</taxon>
        <taxon>Metazoa</taxon>
        <taxon>Ecdysozoa</taxon>
        <taxon>Arthropoda</taxon>
        <taxon>Hexapoda</taxon>
        <taxon>Insecta</taxon>
        <taxon>Pterygota</taxon>
        <taxon>Neoptera</taxon>
        <taxon>Paraneoptera</taxon>
        <taxon>Hemiptera</taxon>
        <taxon>Heteroptera</taxon>
        <taxon>Panheteroptera</taxon>
        <taxon>Cimicomorpha</taxon>
        <taxon>Cimicidae</taxon>
        <taxon>Cimex</taxon>
    </lineage>
</organism>
<dbReference type="KEGG" id="clec:106664840"/>
<dbReference type="OMA" id="ASKIISW"/>
<dbReference type="GeneID" id="106664840"/>